<evidence type="ECO:0000313" key="1">
    <source>
        <dbReference type="EMBL" id="CAG9954754.1"/>
    </source>
</evidence>
<organism evidence="1 2">
    <name type="scientific">Clonostachys rosea f. rosea IK726</name>
    <dbReference type="NCBI Taxonomy" id="1349383"/>
    <lineage>
        <taxon>Eukaryota</taxon>
        <taxon>Fungi</taxon>
        <taxon>Dikarya</taxon>
        <taxon>Ascomycota</taxon>
        <taxon>Pezizomycotina</taxon>
        <taxon>Sordariomycetes</taxon>
        <taxon>Hypocreomycetidae</taxon>
        <taxon>Hypocreales</taxon>
        <taxon>Bionectriaceae</taxon>
        <taxon>Clonostachys</taxon>
    </lineage>
</organism>
<reference evidence="1" key="2">
    <citation type="submission" date="2021-10" db="EMBL/GenBank/DDBJ databases">
        <authorList>
            <person name="Piombo E."/>
        </authorList>
    </citation>
    <scope>NUCLEOTIDE SEQUENCE</scope>
</reference>
<protein>
    <submittedName>
        <fullName evidence="1">Uncharacterized protein</fullName>
    </submittedName>
</protein>
<sequence>MSDGGCVALSLWALLEGLDSVITAKSSADSGGRRNIRKALNAVGLNSPTCLLSAWHEASLHFHVAMKFTGGHQEVPKKIRIAARGGRKVKTGCLTCKIRHKKCDESKPTCLECLSAGWKCDFPQPLPLATPGDIARLLPCSLVHNPYHVPLLLKLDGLHMDYFRVVCAPEFSLYFEQPIWETLIQQAATTEPAIYHAALAIGALGRSRYCPGTDLAGSATRYSLQQYGSAIQALQRRLDLSPQSLELSVLASIVFVVVEIHLGLNSKAELHARAAWTLVCSPTGLRLHNHSFLHSAASYLQGQLDSFQNFHRQKVMNK</sequence>
<dbReference type="Proteomes" id="UP000836387">
    <property type="component" value="Unassembled WGS sequence"/>
</dbReference>
<proteinExistence type="predicted"/>
<accession>A0ACA9UQZ4</accession>
<reference evidence="1" key="1">
    <citation type="submission" date="2020-04" db="EMBL/GenBank/DDBJ databases">
        <authorList>
            <person name="Broberg M."/>
        </authorList>
    </citation>
    <scope>NUCLEOTIDE SEQUENCE</scope>
</reference>
<dbReference type="EMBL" id="CADEHS020000578">
    <property type="protein sequence ID" value="CAG9954754.1"/>
    <property type="molecule type" value="Genomic_DNA"/>
</dbReference>
<name>A0ACA9UQZ4_BIOOC</name>
<comment type="caution">
    <text evidence="1">The sequence shown here is derived from an EMBL/GenBank/DDBJ whole genome shotgun (WGS) entry which is preliminary data.</text>
</comment>
<keyword evidence="2" id="KW-1185">Reference proteome</keyword>
<evidence type="ECO:0000313" key="2">
    <source>
        <dbReference type="Proteomes" id="UP000836387"/>
    </source>
</evidence>
<gene>
    <name evidence="1" type="ORF">CRV2_00011366</name>
</gene>